<dbReference type="Proteomes" id="UP000298429">
    <property type="component" value="Unassembled WGS sequence"/>
</dbReference>
<dbReference type="RefSeq" id="WP_135669536.1">
    <property type="nucleotide sequence ID" value="NZ_RQGN01000012.1"/>
</dbReference>
<organism evidence="3 4">
    <name type="scientific">Leptospira barantonii</name>
    <dbReference type="NCBI Taxonomy" id="2023184"/>
    <lineage>
        <taxon>Bacteria</taxon>
        <taxon>Pseudomonadati</taxon>
        <taxon>Spirochaetota</taxon>
        <taxon>Spirochaetia</taxon>
        <taxon>Leptospirales</taxon>
        <taxon>Leptospiraceae</taxon>
        <taxon>Leptospira</taxon>
    </lineage>
</organism>
<feature type="domain" description="6-hydroxymethylpterin diphosphokinase MptE-like" evidence="2">
    <location>
        <begin position="228"/>
        <end position="400"/>
    </location>
</feature>
<evidence type="ECO:0000313" key="4">
    <source>
        <dbReference type="Proteomes" id="UP000298429"/>
    </source>
</evidence>
<name>A0A5F2BU14_9LEPT</name>
<gene>
    <name evidence="3" type="ORF">EHQ76_02110</name>
</gene>
<accession>A0A5F2BU14</accession>
<comment type="caution">
    <text evidence="3">The sequence shown here is derived from an EMBL/GenBank/DDBJ whole genome shotgun (WGS) entry which is preliminary data.</text>
</comment>
<dbReference type="EMBL" id="RQGN01000012">
    <property type="protein sequence ID" value="TGM09569.1"/>
    <property type="molecule type" value="Genomic_DNA"/>
</dbReference>
<evidence type="ECO:0000313" key="3">
    <source>
        <dbReference type="EMBL" id="TGM09569.1"/>
    </source>
</evidence>
<feature type="region of interest" description="Disordered" evidence="1">
    <location>
        <begin position="33"/>
        <end position="60"/>
    </location>
</feature>
<feature type="compositionally biased region" description="Low complexity" evidence="1">
    <location>
        <begin position="38"/>
        <end position="60"/>
    </location>
</feature>
<protein>
    <submittedName>
        <fullName evidence="3">DUF115 domain-containing protein</fullName>
    </submittedName>
</protein>
<dbReference type="OrthoDB" id="5458680at2"/>
<reference evidence="3 4" key="1">
    <citation type="journal article" date="2019" name="PLoS Negl. Trop. Dis.">
        <title>Revisiting the worldwide diversity of Leptospira species in the environment.</title>
        <authorList>
            <person name="Vincent A.T."/>
            <person name="Schiettekatte O."/>
            <person name="Bourhy P."/>
            <person name="Veyrier F.J."/>
            <person name="Picardeau M."/>
        </authorList>
    </citation>
    <scope>NUCLEOTIDE SEQUENCE [LARGE SCALE GENOMIC DNA]</scope>
    <source>
        <strain evidence="3 4">201702444</strain>
    </source>
</reference>
<dbReference type="InterPro" id="IPR002826">
    <property type="entry name" value="MptE-like"/>
</dbReference>
<dbReference type="PANTHER" id="PTHR41786:SF1">
    <property type="entry name" value="6-HYDROXYMETHYLPTERIN DIPHOSPHOKINASE MPTE-LIKE DOMAIN-CONTAINING PROTEIN"/>
    <property type="match status" value="1"/>
</dbReference>
<dbReference type="PANTHER" id="PTHR41786">
    <property type="entry name" value="MOTILITY ACCESSORY FACTOR MAF"/>
    <property type="match status" value="1"/>
</dbReference>
<evidence type="ECO:0000259" key="2">
    <source>
        <dbReference type="Pfam" id="PF01973"/>
    </source>
</evidence>
<sequence length="653" mass="73731">MMYSDVDETILRKNLKSLSDYNPSLGEKISEAVLGSQTTRTSAPSAKTSTSNSSSTSTSVSSFEIKTSKTGLPVLVADGIALHSLMDPVTESKRLLDGLKKEDEERVFLFFGAGVGYVVLETLKFKNVTAVWMEADPEILRYALSLFDYSEFLESGKLRILLSPLLEQDLYTAFRGISGFPISFIPHRGSNQWKKDSYEELRFISEGFFHKKDVNISTLTRFERIWTRNFISNLPELADMKPILSLFGICKGKTDILVCGAGPSLILSLEEIRIFRNNYVIIAVDTALMVLWNAGIDPDLVFSVDPQALNTKYLEGYTGNARIVFDPTSSYHSLRLPGKFKKGFFTSSPFPLIRILSRQPEEEIGAIDFGGSVSTNAVSLAEKMGARNILLVGQDLSFPNKLAHCKGAVLEERLNHIESRKFRREYHNHKQMTALPVKRVRSIRGGELRTNEKLLIFKKWFEEHSKKNPWFNFGKDGVVLEGIPGADFAEYIQKNECDLKEVRSAQDRILQIADQPIPIQSARTTGNELKTLFEQLKGFSEKVTRGRILSDRLYFQVKEENRFKDQILKNLKEMDRIDEEVSSRKGLTEILGMSIQRTVLMITEGYEGGLTLEEKKNERLGIAKRSLLLYQGLEDACKLHSKLIAKAIQRISG</sequence>
<dbReference type="Pfam" id="PF01973">
    <property type="entry name" value="MptE-like"/>
    <property type="match status" value="1"/>
</dbReference>
<dbReference type="AlphaFoldDB" id="A0A5F2BU14"/>
<evidence type="ECO:0000256" key="1">
    <source>
        <dbReference type="SAM" id="MobiDB-lite"/>
    </source>
</evidence>
<proteinExistence type="predicted"/>